<keyword evidence="7" id="KW-0560">Oxidoreductase</keyword>
<dbReference type="SUPFAM" id="SSF51735">
    <property type="entry name" value="NAD(P)-binding Rossmann-fold domains"/>
    <property type="match status" value="1"/>
</dbReference>
<reference evidence="8" key="1">
    <citation type="submission" date="2009-12" db="EMBL/GenBank/DDBJ databases">
        <title>The Genome Sequence of Anolis carolinensis (Green Anole Lizard).</title>
        <authorList>
            <consortium name="The Genome Sequencing Platform"/>
            <person name="Di Palma F."/>
            <person name="Alfoldi J."/>
            <person name="Heiman D."/>
            <person name="Young S."/>
            <person name="Grabherr M."/>
            <person name="Johnson J."/>
            <person name="Lander E.S."/>
            <person name="Lindblad-Toh K."/>
        </authorList>
    </citation>
    <scope>NUCLEOTIDE SEQUENCE [LARGE SCALE GENOMIC DNA]</scope>
    <source>
        <strain evidence="8">JBL SC #1</strain>
    </source>
</reference>
<dbReference type="Bgee" id="ENSACAG00000001020">
    <property type="expression patterns" value="Expressed in kidney and 11 other cell types or tissues"/>
</dbReference>
<evidence type="ECO:0000256" key="3">
    <source>
        <dbReference type="ARBA" id="ARBA00013075"/>
    </source>
</evidence>
<evidence type="ECO:0000256" key="7">
    <source>
        <dbReference type="ARBA" id="ARBA00023002"/>
    </source>
</evidence>
<evidence type="ECO:0000313" key="9">
    <source>
        <dbReference type="Proteomes" id="UP000001646"/>
    </source>
</evidence>
<dbReference type="CDD" id="cd05367">
    <property type="entry name" value="SPR-like_SDR_c"/>
    <property type="match status" value="1"/>
</dbReference>
<dbReference type="eggNOG" id="KOG1204">
    <property type="taxonomic scope" value="Eukaryota"/>
</dbReference>
<name>H9G4I3_ANOCA</name>
<protein>
    <recommendedName>
        <fullName evidence="4">Sepiapterin reductase</fullName>
        <ecNumber evidence="3">1.1.1.153</ecNumber>
    </recommendedName>
</protein>
<dbReference type="InParanoid" id="H9G4I3"/>
<keyword evidence="6" id="KW-0521">NADP</keyword>
<dbReference type="GeneTree" id="ENSGT00440000033609"/>
<dbReference type="InterPro" id="IPR002347">
    <property type="entry name" value="SDR_fam"/>
</dbReference>
<evidence type="ECO:0000256" key="2">
    <source>
        <dbReference type="ARBA" id="ARBA00010483"/>
    </source>
</evidence>
<dbReference type="GO" id="GO:0005737">
    <property type="term" value="C:cytoplasm"/>
    <property type="evidence" value="ECO:0007669"/>
    <property type="project" value="UniProtKB-SubCell"/>
</dbReference>
<evidence type="ECO:0000256" key="6">
    <source>
        <dbReference type="ARBA" id="ARBA00022857"/>
    </source>
</evidence>
<dbReference type="NCBIfam" id="TIGR01500">
    <property type="entry name" value="sepiapter_red"/>
    <property type="match status" value="1"/>
</dbReference>
<keyword evidence="9" id="KW-1185">Reference proteome</keyword>
<proteinExistence type="inferred from homology"/>
<dbReference type="FunFam" id="3.40.50.720:FF:001299">
    <property type="entry name" value="Sepiapterin reductase"/>
    <property type="match status" value="1"/>
</dbReference>
<keyword evidence="5" id="KW-0963">Cytoplasm</keyword>
<dbReference type="AlphaFoldDB" id="H9G4I3"/>
<dbReference type="InterPro" id="IPR051721">
    <property type="entry name" value="Biopterin_syn/organic_redct"/>
</dbReference>
<dbReference type="Pfam" id="PF00106">
    <property type="entry name" value="adh_short"/>
    <property type="match status" value="1"/>
</dbReference>
<reference evidence="8" key="2">
    <citation type="submission" date="2025-08" db="UniProtKB">
        <authorList>
            <consortium name="Ensembl"/>
        </authorList>
    </citation>
    <scope>IDENTIFICATION</scope>
</reference>
<dbReference type="Proteomes" id="UP000001646">
    <property type="component" value="Unplaced"/>
</dbReference>
<dbReference type="EC" id="1.1.1.153" evidence="3"/>
<reference evidence="8" key="3">
    <citation type="submission" date="2025-09" db="UniProtKB">
        <authorList>
            <consortium name="Ensembl"/>
        </authorList>
    </citation>
    <scope>IDENTIFICATION</scope>
</reference>
<dbReference type="STRING" id="28377.ENSACAP00000000922"/>
<accession>H9G4I3</accession>
<comment type="similarity">
    <text evidence="2">Belongs to the sepiapterin reductase family.</text>
</comment>
<sequence length="167" mass="18386">LLLLSLAGSLGDISKSFCELTDAAEVGAYLDLNVTSALCLTAGLLQAFPARPGLRRTVVNISSLAALQPFKSWSLYCTGKAARDMMFRVLAQEEPDVRVLSYAPGPLDTDMQEEVRTKSRDPKLRQIFLEMKEEGKLLDCDVSARKLLDLLLADTFESGAHIDFYDP</sequence>
<dbReference type="InterPro" id="IPR006393">
    <property type="entry name" value="Sepiapterin_red"/>
</dbReference>
<evidence type="ECO:0000256" key="1">
    <source>
        <dbReference type="ARBA" id="ARBA00004496"/>
    </source>
</evidence>
<dbReference type="PANTHER" id="PTHR44085:SF2">
    <property type="entry name" value="SEPIAPTERIN REDUCTASE"/>
    <property type="match status" value="1"/>
</dbReference>
<dbReference type="GO" id="GO:0006729">
    <property type="term" value="P:tetrahydrobiopterin biosynthetic process"/>
    <property type="evidence" value="ECO:0007669"/>
    <property type="project" value="InterPro"/>
</dbReference>
<dbReference type="OMA" id="RICTSHW"/>
<organism evidence="8 9">
    <name type="scientific">Anolis carolinensis</name>
    <name type="common">Green anole</name>
    <name type="synonym">American chameleon</name>
    <dbReference type="NCBI Taxonomy" id="28377"/>
    <lineage>
        <taxon>Eukaryota</taxon>
        <taxon>Metazoa</taxon>
        <taxon>Chordata</taxon>
        <taxon>Craniata</taxon>
        <taxon>Vertebrata</taxon>
        <taxon>Euteleostomi</taxon>
        <taxon>Lepidosauria</taxon>
        <taxon>Squamata</taxon>
        <taxon>Bifurcata</taxon>
        <taxon>Unidentata</taxon>
        <taxon>Episquamata</taxon>
        <taxon>Toxicofera</taxon>
        <taxon>Iguania</taxon>
        <taxon>Dactyloidae</taxon>
        <taxon>Anolis</taxon>
    </lineage>
</organism>
<evidence type="ECO:0000256" key="5">
    <source>
        <dbReference type="ARBA" id="ARBA00022490"/>
    </source>
</evidence>
<dbReference type="Gene3D" id="3.40.50.720">
    <property type="entry name" value="NAD(P)-binding Rossmann-like Domain"/>
    <property type="match status" value="1"/>
</dbReference>
<dbReference type="InterPro" id="IPR036291">
    <property type="entry name" value="NAD(P)-bd_dom_sf"/>
</dbReference>
<evidence type="ECO:0000256" key="4">
    <source>
        <dbReference type="ARBA" id="ARBA00019170"/>
    </source>
</evidence>
<dbReference type="HOGENOM" id="CLU_010194_2_11_1"/>
<comment type="subcellular location">
    <subcellularLocation>
        <location evidence="1">Cytoplasm</location>
    </subcellularLocation>
</comment>
<dbReference type="PANTHER" id="PTHR44085">
    <property type="entry name" value="SEPIAPTERIN REDUCTASE"/>
    <property type="match status" value="1"/>
</dbReference>
<dbReference type="Ensembl" id="ENSACAT00000000950.1">
    <property type="protein sequence ID" value="ENSACAP00000000922.1"/>
    <property type="gene ID" value="ENSACAG00000001020.1"/>
</dbReference>
<dbReference type="GO" id="GO:0004757">
    <property type="term" value="F:sepiapterin reductase (NADP+) activity"/>
    <property type="evidence" value="ECO:0007669"/>
    <property type="project" value="UniProtKB-EC"/>
</dbReference>
<evidence type="ECO:0000313" key="8">
    <source>
        <dbReference type="Ensembl" id="ENSACAP00000000922.1"/>
    </source>
</evidence>